<sequence length="240" mass="26747">MLFHIAILFSTLWLPLAFANTEIVNFEATTALGHVLPLVEDWSIFSPQDNEKRFNVTPAPLGTLLKHVCAGPEDLLSTTPQCPHEIWLKLDLDRDSWKSFSKFTLRISWPASSPADFSIDIFDPEQVATRFQVTSAPSSSTQPEKTRIKYARIRLVDTGIRTPTASVEPDYFPSVPVTAKVPFIVIVEPLYLGVIPESVLPLGKILLPLLVALVFVVPRVNVYIDGLAKEIRKELAGKKE</sequence>
<comment type="caution">
    <text evidence="2">The sequence shown here is derived from an EMBL/GenBank/DDBJ whole genome shotgun (WGS) entry which is preliminary data.</text>
</comment>
<accession>A0ABR1JKK4</accession>
<proteinExistence type="predicted"/>
<keyword evidence="1" id="KW-0732">Signal</keyword>
<organism evidence="2 3">
    <name type="scientific">Marasmiellus scandens</name>
    <dbReference type="NCBI Taxonomy" id="2682957"/>
    <lineage>
        <taxon>Eukaryota</taxon>
        <taxon>Fungi</taxon>
        <taxon>Dikarya</taxon>
        <taxon>Basidiomycota</taxon>
        <taxon>Agaricomycotina</taxon>
        <taxon>Agaricomycetes</taxon>
        <taxon>Agaricomycetidae</taxon>
        <taxon>Agaricales</taxon>
        <taxon>Marasmiineae</taxon>
        <taxon>Omphalotaceae</taxon>
        <taxon>Marasmiellus</taxon>
    </lineage>
</organism>
<reference evidence="2 3" key="1">
    <citation type="submission" date="2024-01" db="EMBL/GenBank/DDBJ databases">
        <title>A draft genome for the cacao thread blight pathogen Marasmiellus scandens.</title>
        <authorList>
            <person name="Baruah I.K."/>
            <person name="Leung J."/>
            <person name="Bukari Y."/>
            <person name="Amoako-Attah I."/>
            <person name="Meinhardt L.W."/>
            <person name="Bailey B.A."/>
            <person name="Cohen S.P."/>
        </authorList>
    </citation>
    <scope>NUCLEOTIDE SEQUENCE [LARGE SCALE GENOMIC DNA]</scope>
    <source>
        <strain evidence="2 3">GH-19</strain>
    </source>
</reference>
<evidence type="ECO:0000256" key="1">
    <source>
        <dbReference type="SAM" id="SignalP"/>
    </source>
</evidence>
<evidence type="ECO:0000313" key="3">
    <source>
        <dbReference type="Proteomes" id="UP001498398"/>
    </source>
</evidence>
<feature type="signal peptide" evidence="1">
    <location>
        <begin position="1"/>
        <end position="19"/>
    </location>
</feature>
<keyword evidence="3" id="KW-1185">Reference proteome</keyword>
<feature type="chain" id="PRO_5045122207" evidence="1">
    <location>
        <begin position="20"/>
        <end position="240"/>
    </location>
</feature>
<dbReference type="EMBL" id="JBANRG010000010">
    <property type="protein sequence ID" value="KAK7462771.1"/>
    <property type="molecule type" value="Genomic_DNA"/>
</dbReference>
<gene>
    <name evidence="2" type="ORF">VKT23_007355</name>
</gene>
<protein>
    <submittedName>
        <fullName evidence="2">Uncharacterized protein</fullName>
    </submittedName>
</protein>
<name>A0ABR1JKK4_9AGAR</name>
<evidence type="ECO:0000313" key="2">
    <source>
        <dbReference type="EMBL" id="KAK7462771.1"/>
    </source>
</evidence>
<dbReference type="Proteomes" id="UP001498398">
    <property type="component" value="Unassembled WGS sequence"/>
</dbReference>